<dbReference type="SUPFAM" id="SSF51445">
    <property type="entry name" value="(Trans)glycosidases"/>
    <property type="match status" value="1"/>
</dbReference>
<evidence type="ECO:0000313" key="4">
    <source>
        <dbReference type="Proteomes" id="UP000032737"/>
    </source>
</evidence>
<dbReference type="InterPro" id="IPR011840">
    <property type="entry name" value="PulA_typeI"/>
</dbReference>
<evidence type="ECO:0000313" key="3">
    <source>
        <dbReference type="EMBL" id="CCV65359.1"/>
    </source>
</evidence>
<dbReference type="AlphaFoldDB" id="U4KSQ7"/>
<dbReference type="Pfam" id="PF02922">
    <property type="entry name" value="CBM_48"/>
    <property type="match status" value="1"/>
</dbReference>
<dbReference type="STRING" id="61635.BN85303380"/>
<dbReference type="PANTHER" id="PTHR43002">
    <property type="entry name" value="GLYCOGEN DEBRANCHING ENZYME"/>
    <property type="match status" value="1"/>
</dbReference>
<dbReference type="Proteomes" id="UP000032737">
    <property type="component" value="Chromosome"/>
</dbReference>
<dbReference type="InterPro" id="IPR014756">
    <property type="entry name" value="Ig_E-set"/>
</dbReference>
<dbReference type="GO" id="GO:0051060">
    <property type="term" value="F:pullulanase activity"/>
    <property type="evidence" value="ECO:0007669"/>
    <property type="project" value="UniProtKB-EC"/>
</dbReference>
<dbReference type="RefSeq" id="WP_030004220.1">
    <property type="nucleotide sequence ID" value="NC_022549.1"/>
</dbReference>
<dbReference type="Pfam" id="PF00128">
    <property type="entry name" value="Alpha-amylase"/>
    <property type="match status" value="1"/>
</dbReference>
<dbReference type="CDD" id="cd11341">
    <property type="entry name" value="AmyAc_Pullulanase_LD-like"/>
    <property type="match status" value="1"/>
</dbReference>
<gene>
    <name evidence="3" type="primary">pulA</name>
    <name evidence="3" type="ORF">BN85303380</name>
</gene>
<evidence type="ECO:0000259" key="2">
    <source>
        <dbReference type="SMART" id="SM00642"/>
    </source>
</evidence>
<dbReference type="InterPro" id="IPR040697">
    <property type="entry name" value="PulA_N1"/>
</dbReference>
<keyword evidence="3" id="KW-0326">Glycosidase</keyword>
<dbReference type="Gene3D" id="2.60.40.10">
    <property type="entry name" value="Immunoglobulins"/>
    <property type="match status" value="1"/>
</dbReference>
<dbReference type="InterPro" id="IPR013783">
    <property type="entry name" value="Ig-like_fold"/>
</dbReference>
<accession>U4KSQ7</accession>
<dbReference type="Pfam" id="PF17999">
    <property type="entry name" value="PulA_N1"/>
    <property type="match status" value="1"/>
</dbReference>
<reference evidence="3 4" key="1">
    <citation type="journal article" date="2013" name="J. Mol. Microbiol. Biotechnol.">
        <title>Analysis of the Complete Genomes of Acholeplasma brassicae , A. palmae and A. laidlawii and Their Comparison to the Obligate Parasites from ' Candidatus Phytoplasma'.</title>
        <authorList>
            <person name="Kube M."/>
            <person name="Siewert C."/>
            <person name="Migdoll A.M."/>
            <person name="Duduk B."/>
            <person name="Holz S."/>
            <person name="Rabus R."/>
            <person name="Seemuller E."/>
            <person name="Mitrovic J."/>
            <person name="Muller I."/>
            <person name="Buttner C."/>
            <person name="Reinhardt R."/>
        </authorList>
    </citation>
    <scope>NUCLEOTIDE SEQUENCE [LARGE SCALE GENOMIC DNA]</scope>
    <source>
        <strain evidence="4">0502</strain>
    </source>
</reference>
<organism evidence="3 4">
    <name type="scientific">Acholeplasma brassicae</name>
    <dbReference type="NCBI Taxonomy" id="61635"/>
    <lineage>
        <taxon>Bacteria</taxon>
        <taxon>Bacillati</taxon>
        <taxon>Mycoplasmatota</taxon>
        <taxon>Mollicutes</taxon>
        <taxon>Acholeplasmatales</taxon>
        <taxon>Acholeplasmataceae</taxon>
        <taxon>Acholeplasma</taxon>
    </lineage>
</organism>
<name>U4KSQ7_9MOLU</name>
<dbReference type="InterPro" id="IPR006047">
    <property type="entry name" value="GH13_cat_dom"/>
</dbReference>
<dbReference type="KEGG" id="abra:BN85303380"/>
<dbReference type="InterPro" id="IPR004193">
    <property type="entry name" value="Glyco_hydro_13_N"/>
</dbReference>
<dbReference type="EC" id="3.2.1.41" evidence="3"/>
<evidence type="ECO:0000256" key="1">
    <source>
        <dbReference type="ARBA" id="ARBA00008061"/>
    </source>
</evidence>
<dbReference type="Gene3D" id="3.20.20.80">
    <property type="entry name" value="Glycosidases"/>
    <property type="match status" value="1"/>
</dbReference>
<dbReference type="SMART" id="SM00642">
    <property type="entry name" value="Aamy"/>
    <property type="match status" value="1"/>
</dbReference>
<keyword evidence="3" id="KW-0378">Hydrolase</keyword>
<comment type="similarity">
    <text evidence="1">Belongs to the glycosyl hydrolase 13 family.</text>
</comment>
<dbReference type="OrthoDB" id="9761875at2"/>
<keyword evidence="4" id="KW-1185">Reference proteome</keyword>
<dbReference type="Gene3D" id="2.60.40.2320">
    <property type="match status" value="1"/>
</dbReference>
<dbReference type="HOGENOM" id="CLU_004744_4_1_14"/>
<protein>
    <submittedName>
        <fullName evidence="3">Pullulanase, type I</fullName>
        <ecNumber evidence="3">3.2.1.41</ecNumber>
    </submittedName>
</protein>
<dbReference type="GO" id="GO:0005975">
    <property type="term" value="P:carbohydrate metabolic process"/>
    <property type="evidence" value="ECO:0007669"/>
    <property type="project" value="InterPro"/>
</dbReference>
<proteinExistence type="inferred from homology"/>
<dbReference type="SMR" id="U4KSQ7"/>
<sequence>MKSDFFSYLDGFNLITILVPAQTDHTKKTFTLESEYQKIQLSIKEVESLGHEIKFTCEIDESITLNTDYMVFDERRNQSFLRTGKIVRTELFEMMFEYTGDDLGVSYSNEKTTFKVWSPVAKEIELELIDLAGIRQFIDFTYDAFGVWALTVFGNLDGFKYRFRVRVNESFKTTKDPYAIASNANGEYNYVVDPSKFYPFQNEKPAFSGKKTDAVIYELHVRDFTVSNTSKAVNKGLFEGLMEDLPNEGLNHVKDLGITHIQLLPVYDFEGTDEINKDIEYNWGYNPSQYNVVEGWYSKDPESPYERINEFRRLVDHVHALGMRINMDVVYNHVFDMGTFPFETLVPGYYYRFDQRGMRTEVSGCGNDLATERVMMKKFILNSIKHWMTTYGISGFRFDLMGLLDIETMNKVAQLVSSIDEKGFVYGEGWVMENTLPNRLRSHMANHQYMPQISHFNDQFRDKIKGGTFTNTPGFALGGKISSSDLFYLFTGSSLDKFLFFNPTQTINYVECHDNHTFYDRAKVLRPELKEEQLKDYSALALSFVILSSGVPFIHAGQEFLRSKNGVENSYKSSDEINQIDWTLREKHADIVQMTKDLISLRKKYKVFRFQQVSAIKQFIRFIESNPVTKTTEFKLNSFDGTFRVFFKNDYQEELLKVGKGYQTIFDGRKLVNENSDNYLVKKPGAYIFFKESSDEV</sequence>
<dbReference type="InterPro" id="IPR017853">
    <property type="entry name" value="GH"/>
</dbReference>
<dbReference type="EMBL" id="FO681348">
    <property type="protein sequence ID" value="CCV65359.1"/>
    <property type="molecule type" value="Genomic_DNA"/>
</dbReference>
<dbReference type="SUPFAM" id="SSF81296">
    <property type="entry name" value="E set domains"/>
    <property type="match status" value="1"/>
</dbReference>
<dbReference type="CDD" id="cd02860">
    <property type="entry name" value="E_set_Pullulanase"/>
    <property type="match status" value="1"/>
</dbReference>
<feature type="domain" description="Glycosyl hydrolase family 13 catalytic" evidence="2">
    <location>
        <begin position="218"/>
        <end position="602"/>
    </location>
</feature>
<dbReference type="NCBIfam" id="TIGR02104">
    <property type="entry name" value="pulA_typeI"/>
    <property type="match status" value="1"/>
</dbReference>